<feature type="compositionally biased region" description="Basic and acidic residues" evidence="1">
    <location>
        <begin position="200"/>
        <end position="214"/>
    </location>
</feature>
<sequence length="234" mass="26351">MTTPTPSNPFPPPSSPPQFQPMDNDFTYYESCPLCGANKSAINKNIASLEQRIHQLESERTALSQETNSLLSQIAELRRQSQSTSLPTSVSTSASASKSSSPFTHPPNPPFHNIKPMSPATVSAVFEHMAVPGESSYVSIEGFKYMAVPEESTHISNEGFENRGMEGDIEGREERVGWKRVERTLYINGMQMQRIVKRRDERKRLKEKVRRSERDEWDEWDEGDEGDEGVEKGG</sequence>
<feature type="region of interest" description="Disordered" evidence="1">
    <location>
        <begin position="1"/>
        <end position="24"/>
    </location>
</feature>
<dbReference type="AlphaFoldDB" id="A0A9X0AUY3"/>
<reference evidence="2" key="1">
    <citation type="submission" date="2022-11" db="EMBL/GenBank/DDBJ databases">
        <title>Genome Resource of Sclerotinia nivalis Strain SnTB1, a Plant Pathogen Isolated from American Ginseng.</title>
        <authorList>
            <person name="Fan S."/>
        </authorList>
    </citation>
    <scope>NUCLEOTIDE SEQUENCE</scope>
    <source>
        <strain evidence="2">SnTB1</strain>
    </source>
</reference>
<feature type="compositionally biased region" description="Pro residues" evidence="1">
    <location>
        <begin position="1"/>
        <end position="19"/>
    </location>
</feature>
<gene>
    <name evidence="2" type="ORF">OCU04_003069</name>
</gene>
<comment type="caution">
    <text evidence="2">The sequence shown here is derived from an EMBL/GenBank/DDBJ whole genome shotgun (WGS) entry which is preliminary data.</text>
</comment>
<dbReference type="OrthoDB" id="10504441at2759"/>
<feature type="compositionally biased region" description="Low complexity" evidence="1">
    <location>
        <begin position="81"/>
        <end position="103"/>
    </location>
</feature>
<proteinExistence type="predicted"/>
<accession>A0A9X0AUY3</accession>
<feature type="compositionally biased region" description="Acidic residues" evidence="1">
    <location>
        <begin position="215"/>
        <end position="228"/>
    </location>
</feature>
<evidence type="ECO:0000313" key="2">
    <source>
        <dbReference type="EMBL" id="KAJ8069416.1"/>
    </source>
</evidence>
<dbReference type="Proteomes" id="UP001152300">
    <property type="component" value="Unassembled WGS sequence"/>
</dbReference>
<protein>
    <submittedName>
        <fullName evidence="2">Uncharacterized protein</fullName>
    </submittedName>
</protein>
<feature type="region of interest" description="Disordered" evidence="1">
    <location>
        <begin position="200"/>
        <end position="234"/>
    </location>
</feature>
<organism evidence="2 3">
    <name type="scientific">Sclerotinia nivalis</name>
    <dbReference type="NCBI Taxonomy" id="352851"/>
    <lineage>
        <taxon>Eukaryota</taxon>
        <taxon>Fungi</taxon>
        <taxon>Dikarya</taxon>
        <taxon>Ascomycota</taxon>
        <taxon>Pezizomycotina</taxon>
        <taxon>Leotiomycetes</taxon>
        <taxon>Helotiales</taxon>
        <taxon>Sclerotiniaceae</taxon>
        <taxon>Sclerotinia</taxon>
    </lineage>
</organism>
<feature type="region of interest" description="Disordered" evidence="1">
    <location>
        <begin position="79"/>
        <end position="115"/>
    </location>
</feature>
<keyword evidence="3" id="KW-1185">Reference proteome</keyword>
<evidence type="ECO:0000313" key="3">
    <source>
        <dbReference type="Proteomes" id="UP001152300"/>
    </source>
</evidence>
<evidence type="ECO:0000256" key="1">
    <source>
        <dbReference type="SAM" id="MobiDB-lite"/>
    </source>
</evidence>
<dbReference type="EMBL" id="JAPEIS010000002">
    <property type="protein sequence ID" value="KAJ8069416.1"/>
    <property type="molecule type" value="Genomic_DNA"/>
</dbReference>
<name>A0A9X0AUY3_9HELO</name>